<feature type="transmembrane region" description="Helical" evidence="1">
    <location>
        <begin position="56"/>
        <end position="73"/>
    </location>
</feature>
<reference evidence="2 3" key="1">
    <citation type="submission" date="2018-08" db="EMBL/GenBank/DDBJ databases">
        <title>A genome reference for cultivated species of the human gut microbiota.</title>
        <authorList>
            <person name="Zou Y."/>
            <person name="Xue W."/>
            <person name="Luo G."/>
        </authorList>
    </citation>
    <scope>NUCLEOTIDE SEQUENCE [LARGE SCALE GENOMIC DNA]</scope>
    <source>
        <strain evidence="2 3">AF22-1</strain>
    </source>
</reference>
<name>A0AA92TLS8_9BACT</name>
<feature type="transmembrane region" description="Helical" evidence="1">
    <location>
        <begin position="20"/>
        <end position="44"/>
    </location>
</feature>
<organism evidence="2 3">
    <name type="scientific">Segatella copri</name>
    <dbReference type="NCBI Taxonomy" id="165179"/>
    <lineage>
        <taxon>Bacteria</taxon>
        <taxon>Pseudomonadati</taxon>
        <taxon>Bacteroidota</taxon>
        <taxon>Bacteroidia</taxon>
        <taxon>Bacteroidales</taxon>
        <taxon>Prevotellaceae</taxon>
        <taxon>Segatella</taxon>
    </lineage>
</organism>
<dbReference type="EMBL" id="QRVN01000009">
    <property type="protein sequence ID" value="RGS47589.1"/>
    <property type="molecule type" value="Genomic_DNA"/>
</dbReference>
<feature type="transmembrane region" description="Helical" evidence="1">
    <location>
        <begin position="79"/>
        <end position="99"/>
    </location>
</feature>
<keyword evidence="1" id="KW-1133">Transmembrane helix</keyword>
<accession>A0AA92TLS8</accession>
<dbReference type="AlphaFoldDB" id="A0AA92TLS8"/>
<evidence type="ECO:0000313" key="2">
    <source>
        <dbReference type="EMBL" id="RGS47589.1"/>
    </source>
</evidence>
<gene>
    <name evidence="2" type="ORF">DWX90_06165</name>
</gene>
<proteinExistence type="predicted"/>
<protein>
    <submittedName>
        <fullName evidence="2">Uncharacterized protein</fullName>
    </submittedName>
</protein>
<comment type="caution">
    <text evidence="2">The sequence shown here is derived from an EMBL/GenBank/DDBJ whole genome shotgun (WGS) entry which is preliminary data.</text>
</comment>
<keyword evidence="1" id="KW-0812">Transmembrane</keyword>
<evidence type="ECO:0000256" key="1">
    <source>
        <dbReference type="SAM" id="Phobius"/>
    </source>
</evidence>
<dbReference type="Proteomes" id="UP000286113">
    <property type="component" value="Unassembled WGS sequence"/>
</dbReference>
<keyword evidence="1" id="KW-0472">Membrane</keyword>
<sequence>MDKYWKSVGSLFDSKDNRKVIWIGYAVGLVLVTASIFTLCLRLLRHEEFTFGRMSSLILVLMVGLSLVCFLFYRKKISIKIKFYLLCLIFVCGGINMFLHPKVSRKIPSETYCQVVGIVAVSSLGEAVCGYCSMTTSGIGGVETRRNKVYRCADLADFLE</sequence>
<evidence type="ECO:0000313" key="3">
    <source>
        <dbReference type="Proteomes" id="UP000286113"/>
    </source>
</evidence>